<protein>
    <submittedName>
        <fullName evidence="2">GNAT family acetyltransferase</fullName>
    </submittedName>
</protein>
<comment type="caution">
    <text evidence="2">The sequence shown here is derived from an EMBL/GenBank/DDBJ whole genome shotgun (WGS) entry which is preliminary data.</text>
</comment>
<gene>
    <name evidence="2" type="ORF">XJ44_03720</name>
</gene>
<dbReference type="Proteomes" id="UP000242616">
    <property type="component" value="Unassembled WGS sequence"/>
</dbReference>
<reference evidence="2 3" key="1">
    <citation type="submission" date="2015-06" db="EMBL/GenBank/DDBJ databases">
        <title>Genome sequencing of Thermotogales isolates from hydrothermal vents.</title>
        <authorList>
            <person name="Haverkamp T.H."/>
            <person name="Kublanov I.V."/>
            <person name="Nesbo C.L."/>
        </authorList>
    </citation>
    <scope>NUCLEOTIDE SEQUENCE [LARGE SCALE GENOMIC DNA]</scope>
    <source>
        <strain evidence="3">ik275mar</strain>
    </source>
</reference>
<dbReference type="InterPro" id="IPR000182">
    <property type="entry name" value="GNAT_dom"/>
</dbReference>
<evidence type="ECO:0000313" key="3">
    <source>
        <dbReference type="Proteomes" id="UP000242616"/>
    </source>
</evidence>
<sequence length="154" mass="17223">MGDLLVKLYNLNFEIQTPNGILLKRPIGPEKIFLVNWIEKNFGRLWASEVDVSFSKTPISMFVAYENKTNKVVGFSCYDTTCRGFLGPIGVLKEYRGKGIGKILLFKTLEDMYRVGYAYAIIGDAGPVDYYKKTVGAIEIEGSSPGIYKDLLGM</sequence>
<evidence type="ECO:0000259" key="1">
    <source>
        <dbReference type="PROSITE" id="PS51186"/>
    </source>
</evidence>
<name>A0ABX3ILP4_9BACT</name>
<accession>A0ABX3ILP4</accession>
<dbReference type="EMBL" id="LBFC01000015">
    <property type="protein sequence ID" value="ONN27432.1"/>
    <property type="molecule type" value="Genomic_DNA"/>
</dbReference>
<dbReference type="CDD" id="cd04301">
    <property type="entry name" value="NAT_SF"/>
    <property type="match status" value="1"/>
</dbReference>
<dbReference type="InterPro" id="IPR016181">
    <property type="entry name" value="Acyl_CoA_acyltransferase"/>
</dbReference>
<dbReference type="Pfam" id="PF00583">
    <property type="entry name" value="Acetyltransf_1"/>
    <property type="match status" value="1"/>
</dbReference>
<feature type="domain" description="N-acetyltransferase" evidence="1">
    <location>
        <begin position="21"/>
        <end position="154"/>
    </location>
</feature>
<organism evidence="2 3">
    <name type="scientific">Thermosipho affectus</name>
    <dbReference type="NCBI Taxonomy" id="660294"/>
    <lineage>
        <taxon>Bacteria</taxon>
        <taxon>Thermotogati</taxon>
        <taxon>Thermotogota</taxon>
        <taxon>Thermotogae</taxon>
        <taxon>Thermotogales</taxon>
        <taxon>Fervidobacteriaceae</taxon>
        <taxon>Thermosipho</taxon>
    </lineage>
</organism>
<dbReference type="RefSeq" id="WP_077198094.1">
    <property type="nucleotide sequence ID" value="NZ_LBFC01000015.1"/>
</dbReference>
<keyword evidence="3" id="KW-1185">Reference proteome</keyword>
<evidence type="ECO:0000313" key="2">
    <source>
        <dbReference type="EMBL" id="ONN27432.1"/>
    </source>
</evidence>
<dbReference type="Gene3D" id="3.40.630.30">
    <property type="match status" value="1"/>
</dbReference>
<proteinExistence type="predicted"/>
<dbReference type="SUPFAM" id="SSF55729">
    <property type="entry name" value="Acyl-CoA N-acyltransferases (Nat)"/>
    <property type="match status" value="1"/>
</dbReference>
<dbReference type="PROSITE" id="PS51186">
    <property type="entry name" value="GNAT"/>
    <property type="match status" value="1"/>
</dbReference>